<feature type="transmembrane region" description="Helical" evidence="6">
    <location>
        <begin position="69"/>
        <end position="88"/>
    </location>
</feature>
<dbReference type="OrthoDB" id="1121311at2"/>
<dbReference type="PANTHER" id="PTHR40077:SF1">
    <property type="entry name" value="MEMBRANE PROTEIN"/>
    <property type="match status" value="1"/>
</dbReference>
<keyword evidence="2" id="KW-1003">Cell membrane</keyword>
<evidence type="ECO:0000256" key="2">
    <source>
        <dbReference type="ARBA" id="ARBA00022475"/>
    </source>
</evidence>
<keyword evidence="9" id="KW-1185">Reference proteome</keyword>
<evidence type="ECO:0000256" key="3">
    <source>
        <dbReference type="ARBA" id="ARBA00022692"/>
    </source>
</evidence>
<evidence type="ECO:0000256" key="4">
    <source>
        <dbReference type="ARBA" id="ARBA00022989"/>
    </source>
</evidence>
<comment type="subcellular location">
    <subcellularLocation>
        <location evidence="1">Cell membrane</location>
        <topology evidence="1">Multi-pass membrane protein</topology>
    </subcellularLocation>
</comment>
<keyword evidence="3 6" id="KW-0812">Transmembrane</keyword>
<evidence type="ECO:0000259" key="7">
    <source>
        <dbReference type="Pfam" id="PF12823"/>
    </source>
</evidence>
<organism evidence="8 9">
    <name type="scientific">Psychrobacillus psychrotolerans</name>
    <dbReference type="NCBI Taxonomy" id="126156"/>
    <lineage>
        <taxon>Bacteria</taxon>
        <taxon>Bacillati</taxon>
        <taxon>Bacillota</taxon>
        <taxon>Bacilli</taxon>
        <taxon>Bacillales</taxon>
        <taxon>Bacillaceae</taxon>
        <taxon>Psychrobacillus</taxon>
    </lineage>
</organism>
<dbReference type="AlphaFoldDB" id="A0A1I5ZGN5"/>
<reference evidence="9" key="1">
    <citation type="submission" date="2016-10" db="EMBL/GenBank/DDBJ databases">
        <authorList>
            <person name="Varghese N."/>
            <person name="Submissions S."/>
        </authorList>
    </citation>
    <scope>NUCLEOTIDE SEQUENCE [LARGE SCALE GENOMIC DNA]</scope>
    <source>
        <strain evidence="9">DSM 11706</strain>
    </source>
</reference>
<dbReference type="NCBIfam" id="TIGR03954">
    <property type="entry name" value="integ_memb_HG"/>
    <property type="match status" value="1"/>
</dbReference>
<gene>
    <name evidence="8" type="ORF">SAMN05421670_2675</name>
</gene>
<accession>A0A1I5ZGN5</accession>
<proteinExistence type="predicted"/>
<dbReference type="STRING" id="126156.SAMN05421670_2675"/>
<evidence type="ECO:0000256" key="1">
    <source>
        <dbReference type="ARBA" id="ARBA00004651"/>
    </source>
</evidence>
<feature type="transmembrane region" description="Helical" evidence="6">
    <location>
        <begin position="39"/>
        <end position="63"/>
    </location>
</feature>
<dbReference type="Pfam" id="PF12823">
    <property type="entry name" value="DUF3817"/>
    <property type="match status" value="1"/>
</dbReference>
<protein>
    <submittedName>
        <fullName evidence="8">Integral membrane protein</fullName>
    </submittedName>
</protein>
<feature type="domain" description="DUF3817" evidence="7">
    <location>
        <begin position="7"/>
        <end position="94"/>
    </location>
</feature>
<evidence type="ECO:0000256" key="5">
    <source>
        <dbReference type="ARBA" id="ARBA00023136"/>
    </source>
</evidence>
<dbReference type="EMBL" id="FOXU01000005">
    <property type="protein sequence ID" value="SFQ55622.1"/>
    <property type="molecule type" value="Genomic_DNA"/>
</dbReference>
<feature type="transmembrane region" description="Helical" evidence="6">
    <location>
        <begin position="6"/>
        <end position="27"/>
    </location>
</feature>
<evidence type="ECO:0000313" key="8">
    <source>
        <dbReference type="EMBL" id="SFQ55622.1"/>
    </source>
</evidence>
<evidence type="ECO:0000256" key="6">
    <source>
        <dbReference type="SAM" id="Phobius"/>
    </source>
</evidence>
<dbReference type="InterPro" id="IPR023845">
    <property type="entry name" value="DUF3817_TM"/>
</dbReference>
<sequence length="101" mass="11681">MMKNTLGQLRIAGILDGISLVVLLFIAMPLKYWMDIPMAVTIVGSVHGFIFVSYVLVILYVQIRLKWNIIWSLLALAVAFIPFGNFIYDWQLKKMETRFQN</sequence>
<dbReference type="GO" id="GO:0005886">
    <property type="term" value="C:plasma membrane"/>
    <property type="evidence" value="ECO:0007669"/>
    <property type="project" value="UniProtKB-SubCell"/>
</dbReference>
<keyword evidence="4 6" id="KW-1133">Transmembrane helix</keyword>
<dbReference type="Proteomes" id="UP000198734">
    <property type="component" value="Unassembled WGS sequence"/>
</dbReference>
<dbReference type="PANTHER" id="PTHR40077">
    <property type="entry name" value="MEMBRANE PROTEIN-RELATED"/>
    <property type="match status" value="1"/>
</dbReference>
<dbReference type="RefSeq" id="WP_093537386.1">
    <property type="nucleotide sequence ID" value="NZ_CP183885.1"/>
</dbReference>
<keyword evidence="5 6" id="KW-0472">Membrane</keyword>
<name>A0A1I5ZGN5_9BACI</name>
<evidence type="ECO:0000313" key="9">
    <source>
        <dbReference type="Proteomes" id="UP000198734"/>
    </source>
</evidence>